<dbReference type="PROSITE" id="PS00138">
    <property type="entry name" value="SUBTILASE_SER"/>
    <property type="match status" value="1"/>
</dbReference>
<dbReference type="Gene3D" id="3.40.50.200">
    <property type="entry name" value="Peptidase S8/S53 domain"/>
    <property type="match status" value="1"/>
</dbReference>
<name>A0A9P4NGI7_9PEZI</name>
<evidence type="ECO:0000256" key="2">
    <source>
        <dbReference type="ARBA" id="ARBA00022670"/>
    </source>
</evidence>
<gene>
    <name evidence="8" type="ORF">EJ08DRAFT_702637</name>
</gene>
<organism evidence="8 9">
    <name type="scientific">Tothia fuscella</name>
    <dbReference type="NCBI Taxonomy" id="1048955"/>
    <lineage>
        <taxon>Eukaryota</taxon>
        <taxon>Fungi</taxon>
        <taxon>Dikarya</taxon>
        <taxon>Ascomycota</taxon>
        <taxon>Pezizomycotina</taxon>
        <taxon>Dothideomycetes</taxon>
        <taxon>Pleosporomycetidae</taxon>
        <taxon>Venturiales</taxon>
        <taxon>Cylindrosympodiaceae</taxon>
        <taxon>Tothia</taxon>
    </lineage>
</organism>
<dbReference type="EMBL" id="MU007113">
    <property type="protein sequence ID" value="KAF2420161.1"/>
    <property type="molecule type" value="Genomic_DNA"/>
</dbReference>
<dbReference type="PANTHER" id="PTHR43806">
    <property type="entry name" value="PEPTIDASE S8"/>
    <property type="match status" value="1"/>
</dbReference>
<comment type="caution">
    <text evidence="8">The sequence shown here is derived from an EMBL/GenBank/DDBJ whole genome shotgun (WGS) entry which is preliminary data.</text>
</comment>
<dbReference type="PROSITE" id="PS51892">
    <property type="entry name" value="SUBTILASE"/>
    <property type="match status" value="1"/>
</dbReference>
<dbReference type="InterPro" id="IPR015500">
    <property type="entry name" value="Peptidase_S8_subtilisin-rel"/>
</dbReference>
<feature type="region of interest" description="Disordered" evidence="6">
    <location>
        <begin position="499"/>
        <end position="531"/>
    </location>
</feature>
<reference evidence="8" key="1">
    <citation type="journal article" date="2020" name="Stud. Mycol.">
        <title>101 Dothideomycetes genomes: a test case for predicting lifestyles and emergence of pathogens.</title>
        <authorList>
            <person name="Haridas S."/>
            <person name="Albert R."/>
            <person name="Binder M."/>
            <person name="Bloem J."/>
            <person name="Labutti K."/>
            <person name="Salamov A."/>
            <person name="Andreopoulos B."/>
            <person name="Baker S."/>
            <person name="Barry K."/>
            <person name="Bills G."/>
            <person name="Bluhm B."/>
            <person name="Cannon C."/>
            <person name="Castanera R."/>
            <person name="Culley D."/>
            <person name="Daum C."/>
            <person name="Ezra D."/>
            <person name="Gonzalez J."/>
            <person name="Henrissat B."/>
            <person name="Kuo A."/>
            <person name="Liang C."/>
            <person name="Lipzen A."/>
            <person name="Lutzoni F."/>
            <person name="Magnuson J."/>
            <person name="Mondo S."/>
            <person name="Nolan M."/>
            <person name="Ohm R."/>
            <person name="Pangilinan J."/>
            <person name="Park H.-J."/>
            <person name="Ramirez L."/>
            <person name="Alfaro M."/>
            <person name="Sun H."/>
            <person name="Tritt A."/>
            <person name="Yoshinaga Y."/>
            <person name="Zwiers L.-H."/>
            <person name="Turgeon B."/>
            <person name="Goodwin S."/>
            <person name="Spatafora J."/>
            <person name="Crous P."/>
            <person name="Grigoriev I."/>
        </authorList>
    </citation>
    <scope>NUCLEOTIDE SEQUENCE</scope>
    <source>
        <strain evidence="8">CBS 130266</strain>
    </source>
</reference>
<comment type="caution">
    <text evidence="5">Lacks conserved residue(s) required for the propagation of feature annotation.</text>
</comment>
<evidence type="ECO:0000313" key="9">
    <source>
        <dbReference type="Proteomes" id="UP000800235"/>
    </source>
</evidence>
<dbReference type="InterPro" id="IPR036852">
    <property type="entry name" value="Peptidase_S8/S53_dom_sf"/>
</dbReference>
<evidence type="ECO:0000256" key="6">
    <source>
        <dbReference type="SAM" id="MobiDB-lite"/>
    </source>
</evidence>
<dbReference type="Proteomes" id="UP000800235">
    <property type="component" value="Unassembled WGS sequence"/>
</dbReference>
<evidence type="ECO:0000313" key="8">
    <source>
        <dbReference type="EMBL" id="KAF2420161.1"/>
    </source>
</evidence>
<keyword evidence="2" id="KW-0645">Protease</keyword>
<evidence type="ECO:0000256" key="3">
    <source>
        <dbReference type="ARBA" id="ARBA00022801"/>
    </source>
</evidence>
<dbReference type="SUPFAM" id="SSF52743">
    <property type="entry name" value="Subtilisin-like"/>
    <property type="match status" value="1"/>
</dbReference>
<keyword evidence="9" id="KW-1185">Reference proteome</keyword>
<dbReference type="InterPro" id="IPR023828">
    <property type="entry name" value="Peptidase_S8_Ser-AS"/>
</dbReference>
<dbReference type="OrthoDB" id="206201at2759"/>
<feature type="domain" description="Peptidase S8/S53" evidence="7">
    <location>
        <begin position="185"/>
        <end position="398"/>
    </location>
</feature>
<dbReference type="Pfam" id="PF00082">
    <property type="entry name" value="Peptidase_S8"/>
    <property type="match status" value="1"/>
</dbReference>
<keyword evidence="4" id="KW-0720">Serine protease</keyword>
<protein>
    <submittedName>
        <fullName evidence="8">Subtilisin-like protein</fullName>
    </submittedName>
</protein>
<proteinExistence type="inferred from homology"/>
<dbReference type="PANTHER" id="PTHR43806:SF11">
    <property type="entry name" value="CEREVISIN-RELATED"/>
    <property type="match status" value="1"/>
</dbReference>
<sequence>MQLTTPPCFDSLGGEGTPAILSDIRRQEPTRGILQLLPRSAPAPYNIPKGSVVIDSYMVALHPNHTIEQHFDFVGRDLSQNASNNFVSLGIINGYGATLDAHTVHNLIRANPGVRIVEHEVLVDPIVSDQFKDGGKPKPKPLLLRRWRTSTDKYALWFVRMLSAKGKLPVPVSSLQASQRLDTAGKGVSVYIFDSGVLLTHNIFKEQAVNFKGQTRSPYAKDQIMDDEYGYGTHVAGIVIQNSPGVTIVNVKIQSTEFHTNERFISPIQVTNAIEAVKDEHALFKLQNVSEFSASGLAWFSHQLVSKEAYNGGVAIVAAAGNSNTDKLPTPCRYKWVICVASCDKNYIKGSTSNFGKVDIVAPGVLIDSAWKDSDFDMIELTGTSMASPAVAAVLATFIGHERINDLERDGSHLAYKSLEQNSLAGHLAGFPSPTPNRLANTGINNPKKDATIPYFGAPGRELIIENGGSLSDLVAATFEGTVNKSIVEKDNSLTRLESTRKEDENIPTTSTSDGLPIIDFANDPDTGPAL</sequence>
<dbReference type="GO" id="GO:0004252">
    <property type="term" value="F:serine-type endopeptidase activity"/>
    <property type="evidence" value="ECO:0007669"/>
    <property type="project" value="InterPro"/>
</dbReference>
<dbReference type="InterPro" id="IPR000209">
    <property type="entry name" value="Peptidase_S8/S53_dom"/>
</dbReference>
<keyword evidence="3" id="KW-0378">Hydrolase</keyword>
<evidence type="ECO:0000259" key="7">
    <source>
        <dbReference type="Pfam" id="PF00082"/>
    </source>
</evidence>
<evidence type="ECO:0000256" key="4">
    <source>
        <dbReference type="ARBA" id="ARBA00022825"/>
    </source>
</evidence>
<dbReference type="InterPro" id="IPR050131">
    <property type="entry name" value="Peptidase_S8_subtilisin-like"/>
</dbReference>
<evidence type="ECO:0000256" key="5">
    <source>
        <dbReference type="PROSITE-ProRule" id="PRU01240"/>
    </source>
</evidence>
<accession>A0A9P4NGI7</accession>
<evidence type="ECO:0000256" key="1">
    <source>
        <dbReference type="ARBA" id="ARBA00011073"/>
    </source>
</evidence>
<comment type="similarity">
    <text evidence="1 5">Belongs to the peptidase S8 family.</text>
</comment>
<dbReference type="PRINTS" id="PR00723">
    <property type="entry name" value="SUBTILISIN"/>
</dbReference>
<dbReference type="AlphaFoldDB" id="A0A9P4NGI7"/>
<dbReference type="GO" id="GO:0006508">
    <property type="term" value="P:proteolysis"/>
    <property type="evidence" value="ECO:0007669"/>
    <property type="project" value="UniProtKB-KW"/>
</dbReference>